<dbReference type="PANTHER" id="PTHR10972:SF205">
    <property type="entry name" value="OXYSTEROL-BINDING PROTEIN 1"/>
    <property type="match status" value="1"/>
</dbReference>
<reference evidence="5 6" key="1">
    <citation type="submission" date="2015-09" db="EMBL/GenBank/DDBJ databases">
        <title>Draft genome of the parasitic nematode Teladorsagia circumcincta isolate WARC Sus (inbred).</title>
        <authorList>
            <person name="Mitreva M."/>
        </authorList>
    </citation>
    <scope>NUCLEOTIDE SEQUENCE [LARGE SCALE GENOMIC DNA]</scope>
    <source>
        <strain evidence="5 6">S</strain>
    </source>
</reference>
<evidence type="ECO:0000313" key="6">
    <source>
        <dbReference type="Proteomes" id="UP000230423"/>
    </source>
</evidence>
<dbReference type="GO" id="GO:0097038">
    <property type="term" value="C:perinuclear endoplasmic reticulum"/>
    <property type="evidence" value="ECO:0007669"/>
    <property type="project" value="TreeGrafter"/>
</dbReference>
<evidence type="ECO:0000256" key="1">
    <source>
        <dbReference type="ARBA" id="ARBA00008842"/>
    </source>
</evidence>
<name>A0A2G9TVR7_TELCI</name>
<accession>A0A2G9TVR7</accession>
<evidence type="ECO:0000313" key="5">
    <source>
        <dbReference type="EMBL" id="PIO62121.1"/>
    </source>
</evidence>
<protein>
    <submittedName>
        <fullName evidence="5">Uncharacterized protein</fullName>
    </submittedName>
</protein>
<dbReference type="EMBL" id="KZ352530">
    <property type="protein sequence ID" value="PIO62121.1"/>
    <property type="molecule type" value="Genomic_DNA"/>
</dbReference>
<feature type="coiled-coil region" evidence="3">
    <location>
        <begin position="76"/>
        <end position="103"/>
    </location>
</feature>
<evidence type="ECO:0000256" key="2">
    <source>
        <dbReference type="ARBA" id="ARBA00022553"/>
    </source>
</evidence>
<dbReference type="GO" id="GO:0005886">
    <property type="term" value="C:plasma membrane"/>
    <property type="evidence" value="ECO:0007669"/>
    <property type="project" value="TreeGrafter"/>
</dbReference>
<gene>
    <name evidence="5" type="ORF">TELCIR_16336</name>
</gene>
<evidence type="ECO:0000256" key="3">
    <source>
        <dbReference type="SAM" id="Coils"/>
    </source>
</evidence>
<keyword evidence="3" id="KW-0175">Coiled coil</keyword>
<dbReference type="Pfam" id="PF01237">
    <property type="entry name" value="Oxysterol_BP"/>
    <property type="match status" value="1"/>
</dbReference>
<dbReference type="GO" id="GO:0005829">
    <property type="term" value="C:cytosol"/>
    <property type="evidence" value="ECO:0007669"/>
    <property type="project" value="TreeGrafter"/>
</dbReference>
<organism evidence="5 6">
    <name type="scientific">Teladorsagia circumcincta</name>
    <name type="common">Brown stomach worm</name>
    <name type="synonym">Ostertagia circumcincta</name>
    <dbReference type="NCBI Taxonomy" id="45464"/>
    <lineage>
        <taxon>Eukaryota</taxon>
        <taxon>Metazoa</taxon>
        <taxon>Ecdysozoa</taxon>
        <taxon>Nematoda</taxon>
        <taxon>Chromadorea</taxon>
        <taxon>Rhabditida</taxon>
        <taxon>Rhabditina</taxon>
        <taxon>Rhabditomorpha</taxon>
        <taxon>Strongyloidea</taxon>
        <taxon>Trichostrongylidae</taxon>
        <taxon>Teladorsagia</taxon>
    </lineage>
</organism>
<comment type="similarity">
    <text evidence="1">Belongs to the OSBP family.</text>
</comment>
<feature type="region of interest" description="Disordered" evidence="4">
    <location>
        <begin position="135"/>
        <end position="201"/>
    </location>
</feature>
<dbReference type="OrthoDB" id="1854502at2759"/>
<keyword evidence="2" id="KW-0597">Phosphoprotein</keyword>
<evidence type="ECO:0000256" key="4">
    <source>
        <dbReference type="SAM" id="MobiDB-lite"/>
    </source>
</evidence>
<dbReference type="PANTHER" id="PTHR10972">
    <property type="entry name" value="OXYSTEROL-BINDING PROTEIN-RELATED"/>
    <property type="match status" value="1"/>
</dbReference>
<feature type="compositionally biased region" description="Polar residues" evidence="4">
    <location>
        <begin position="149"/>
        <end position="173"/>
    </location>
</feature>
<dbReference type="InterPro" id="IPR000648">
    <property type="entry name" value="Oxysterol-bd"/>
</dbReference>
<dbReference type="GO" id="GO:0032934">
    <property type="term" value="F:sterol binding"/>
    <property type="evidence" value="ECO:0007669"/>
    <property type="project" value="TreeGrafter"/>
</dbReference>
<feature type="non-terminal residue" evidence="5">
    <location>
        <position position="254"/>
    </location>
</feature>
<dbReference type="Proteomes" id="UP000230423">
    <property type="component" value="Unassembled WGS sequence"/>
</dbReference>
<sequence>MMRMCTCRQPGRASTIHIINKHGDELIRCVNEPEIDRKTLSERAALLKITTAAVLKAAEEFVDLSDRGSKRMGKVVATERREKIMLQEQLETLAKQHSSLERAATLTDNANFKPPLSAYSDMEDEFHDAAEELSLCGSRRHGSERNSDSESLSTLNDAPPRTTTSAMALTPSSFKPARAKPIAPPHTRGGRERRSTIPDRPDLPINLWSIMKNCIGKELSKIPMPVNFSEPLSVLQRITEDLEYASLLETASTL</sequence>
<feature type="compositionally biased region" description="Basic and acidic residues" evidence="4">
    <location>
        <begin position="189"/>
        <end position="201"/>
    </location>
</feature>
<proteinExistence type="inferred from homology"/>
<keyword evidence="6" id="KW-1185">Reference proteome</keyword>
<dbReference type="SUPFAM" id="SSF144000">
    <property type="entry name" value="Oxysterol-binding protein-like"/>
    <property type="match status" value="1"/>
</dbReference>
<dbReference type="InterPro" id="IPR037239">
    <property type="entry name" value="OSBP_sf"/>
</dbReference>
<dbReference type="AlphaFoldDB" id="A0A2G9TVR7"/>